<dbReference type="PATRIC" id="fig|1423812.3.peg.920"/>
<evidence type="ECO:0000256" key="4">
    <source>
        <dbReference type="ARBA" id="ARBA00023136"/>
    </source>
</evidence>
<accession>A0A0R1Q280</accession>
<evidence type="ECO:0000256" key="1">
    <source>
        <dbReference type="ARBA" id="ARBA00004141"/>
    </source>
</evidence>
<evidence type="ECO:0000256" key="5">
    <source>
        <dbReference type="SAM" id="Phobius"/>
    </source>
</evidence>
<dbReference type="InterPro" id="IPR003825">
    <property type="entry name" value="Colicin-V_CvpA"/>
</dbReference>
<evidence type="ECO:0000313" key="6">
    <source>
        <dbReference type="EMBL" id="KRL38784.1"/>
    </source>
</evidence>
<comment type="caution">
    <text evidence="6">The sequence shown here is derived from an EMBL/GenBank/DDBJ whole genome shotgun (WGS) entry which is preliminary data.</text>
</comment>
<keyword evidence="3 5" id="KW-1133">Transmembrane helix</keyword>
<protein>
    <recommendedName>
        <fullName evidence="8">Membrane ancor connecting MutS2 with cell-division Z-ring</fullName>
    </recommendedName>
</protein>
<evidence type="ECO:0000256" key="3">
    <source>
        <dbReference type="ARBA" id="ARBA00022989"/>
    </source>
</evidence>
<keyword evidence="2 5" id="KW-0812">Transmembrane</keyword>
<organism evidence="6 7">
    <name type="scientific">Liquorilactobacillus uvarum DSM 19971</name>
    <dbReference type="NCBI Taxonomy" id="1423812"/>
    <lineage>
        <taxon>Bacteria</taxon>
        <taxon>Bacillati</taxon>
        <taxon>Bacillota</taxon>
        <taxon>Bacilli</taxon>
        <taxon>Lactobacillales</taxon>
        <taxon>Lactobacillaceae</taxon>
        <taxon>Liquorilactobacillus</taxon>
    </lineage>
</organism>
<reference evidence="6 7" key="1">
    <citation type="journal article" date="2015" name="Genome Announc.">
        <title>Expanding the biotechnology potential of lactobacilli through comparative genomics of 213 strains and associated genera.</title>
        <authorList>
            <person name="Sun Z."/>
            <person name="Harris H.M."/>
            <person name="McCann A."/>
            <person name="Guo C."/>
            <person name="Argimon S."/>
            <person name="Zhang W."/>
            <person name="Yang X."/>
            <person name="Jeffery I.B."/>
            <person name="Cooney J.C."/>
            <person name="Kagawa T.F."/>
            <person name="Liu W."/>
            <person name="Song Y."/>
            <person name="Salvetti E."/>
            <person name="Wrobel A."/>
            <person name="Rasinkangas P."/>
            <person name="Parkhill J."/>
            <person name="Rea M.C."/>
            <person name="O'Sullivan O."/>
            <person name="Ritari J."/>
            <person name="Douillard F.P."/>
            <person name="Paul Ross R."/>
            <person name="Yang R."/>
            <person name="Briner A.E."/>
            <person name="Felis G.E."/>
            <person name="de Vos W.M."/>
            <person name="Barrangou R."/>
            <person name="Klaenhammer T.R."/>
            <person name="Caufield P.W."/>
            <person name="Cui Y."/>
            <person name="Zhang H."/>
            <person name="O'Toole P.W."/>
        </authorList>
    </citation>
    <scope>NUCLEOTIDE SEQUENCE [LARGE SCALE GENOMIC DNA]</scope>
    <source>
        <strain evidence="6 7">DSM 19971</strain>
    </source>
</reference>
<sequence>MNLVGIVVLFIIANKYADTVSSWLKNIFAFFTEKTSWSEAGNSALSGSTLFYHGIAYWLIIILGGIIFGSIARKLNLLTHLPVVSQINAIAGGVLSLVIAYLLIFASLLILVGWPTENVSRSVKNSPVAMYILKETPIVSQNLYQKYLQQSNE</sequence>
<dbReference type="GO" id="GO:0009403">
    <property type="term" value="P:toxin biosynthetic process"/>
    <property type="evidence" value="ECO:0007669"/>
    <property type="project" value="InterPro"/>
</dbReference>
<proteinExistence type="predicted"/>
<dbReference type="AlphaFoldDB" id="A0A0R1Q280"/>
<dbReference type="GO" id="GO:0016020">
    <property type="term" value="C:membrane"/>
    <property type="evidence" value="ECO:0007669"/>
    <property type="project" value="UniProtKB-SubCell"/>
</dbReference>
<evidence type="ECO:0000256" key="2">
    <source>
        <dbReference type="ARBA" id="ARBA00022692"/>
    </source>
</evidence>
<dbReference type="PANTHER" id="PTHR37306">
    <property type="entry name" value="COLICIN V PRODUCTION PROTEIN"/>
    <property type="match status" value="1"/>
</dbReference>
<dbReference type="PANTHER" id="PTHR37306:SF1">
    <property type="entry name" value="COLICIN V PRODUCTION PROTEIN"/>
    <property type="match status" value="1"/>
</dbReference>
<name>A0A0R1Q280_9LACO</name>
<evidence type="ECO:0008006" key="8">
    <source>
        <dbReference type="Google" id="ProtNLM"/>
    </source>
</evidence>
<feature type="transmembrane region" description="Helical" evidence="5">
    <location>
        <begin position="87"/>
        <end position="114"/>
    </location>
</feature>
<comment type="subcellular location">
    <subcellularLocation>
        <location evidence="1">Membrane</location>
        <topology evidence="1">Multi-pass membrane protein</topology>
    </subcellularLocation>
</comment>
<dbReference type="EMBL" id="AZEG01000002">
    <property type="protein sequence ID" value="KRL38784.1"/>
    <property type="molecule type" value="Genomic_DNA"/>
</dbReference>
<keyword evidence="7" id="KW-1185">Reference proteome</keyword>
<dbReference type="STRING" id="1423812.FD20_GL000855"/>
<evidence type="ECO:0000313" key="7">
    <source>
        <dbReference type="Proteomes" id="UP000051155"/>
    </source>
</evidence>
<feature type="transmembrane region" description="Helical" evidence="5">
    <location>
        <begin position="55"/>
        <end position="75"/>
    </location>
</feature>
<dbReference type="Proteomes" id="UP000051155">
    <property type="component" value="Unassembled WGS sequence"/>
</dbReference>
<keyword evidence="4 5" id="KW-0472">Membrane</keyword>
<gene>
    <name evidence="6" type="ORF">FD20_GL000855</name>
</gene>
<dbReference type="Pfam" id="PF02674">
    <property type="entry name" value="Colicin_V"/>
    <property type="match status" value="1"/>
</dbReference>